<dbReference type="PANTHER" id="PTHR30406">
    <property type="entry name" value="SULFATE TRANSPORT SYSTEM PERMEASE PROTEIN"/>
    <property type="match status" value="1"/>
</dbReference>
<proteinExistence type="predicted"/>
<gene>
    <name evidence="12" type="primary">cysW</name>
    <name evidence="12" type="ORF">GCM10023322_13140</name>
</gene>
<evidence type="ECO:0000256" key="4">
    <source>
        <dbReference type="ARBA" id="ARBA00022692"/>
    </source>
</evidence>
<name>A0ABP9RMP4_9ACTN</name>
<organism evidence="12 13">
    <name type="scientific">Rugosimonospora acidiphila</name>
    <dbReference type="NCBI Taxonomy" id="556531"/>
    <lineage>
        <taxon>Bacteria</taxon>
        <taxon>Bacillati</taxon>
        <taxon>Actinomycetota</taxon>
        <taxon>Actinomycetes</taxon>
        <taxon>Micromonosporales</taxon>
        <taxon>Micromonosporaceae</taxon>
        <taxon>Rugosimonospora</taxon>
    </lineage>
</organism>
<dbReference type="Gene3D" id="1.10.3720.10">
    <property type="entry name" value="MetI-like"/>
    <property type="match status" value="1"/>
</dbReference>
<dbReference type="Proteomes" id="UP001501570">
    <property type="component" value="Unassembled WGS sequence"/>
</dbReference>
<dbReference type="InterPro" id="IPR035906">
    <property type="entry name" value="MetI-like_sf"/>
</dbReference>
<accession>A0ABP9RMP4</accession>
<comment type="function">
    <text evidence="8">Part of the ABC transporter complex CysAWTP (TC 3.A.1.6.1) involved in sulfate/thiosulfate import. Probably responsible for the translocation of the substrate across the membrane.</text>
</comment>
<keyword evidence="7 10" id="KW-0472">Membrane</keyword>
<keyword evidence="3" id="KW-0813">Transport</keyword>
<evidence type="ECO:0000313" key="12">
    <source>
        <dbReference type="EMBL" id="GAA5180562.1"/>
    </source>
</evidence>
<dbReference type="RefSeq" id="WP_345627043.1">
    <property type="nucleotide sequence ID" value="NZ_BAABJQ010000003.1"/>
</dbReference>
<evidence type="ECO:0000256" key="2">
    <source>
        <dbReference type="ARBA" id="ARBA00011779"/>
    </source>
</evidence>
<dbReference type="SUPFAM" id="SSF161098">
    <property type="entry name" value="MetI-like"/>
    <property type="match status" value="1"/>
</dbReference>
<protein>
    <submittedName>
        <fullName evidence="12">Sulfate ABC transporter permease subunit CysW</fullName>
    </submittedName>
</protein>
<reference evidence="13" key="1">
    <citation type="journal article" date="2019" name="Int. J. Syst. Evol. Microbiol.">
        <title>The Global Catalogue of Microorganisms (GCM) 10K type strain sequencing project: providing services to taxonomists for standard genome sequencing and annotation.</title>
        <authorList>
            <consortium name="The Broad Institute Genomics Platform"/>
            <consortium name="The Broad Institute Genome Sequencing Center for Infectious Disease"/>
            <person name="Wu L."/>
            <person name="Ma J."/>
        </authorList>
    </citation>
    <scope>NUCLEOTIDE SEQUENCE [LARGE SCALE GENOMIC DNA]</scope>
    <source>
        <strain evidence="13">JCM 18304</strain>
    </source>
</reference>
<keyword evidence="6" id="KW-0764">Sulfate transport</keyword>
<evidence type="ECO:0000313" key="13">
    <source>
        <dbReference type="Proteomes" id="UP001501570"/>
    </source>
</evidence>
<sequence>MADTVTPAPRPLSPSSTSRDRARPGSLALRGVAMVYVGLLVLLPVVVILYRTFQPGLGEFFSALDSPEAAHAFELTGIVALSAVVINTVFGIAVAILLARYRFWGRRVLSAFVDLPVSVSPIVVGLALVLVFGPTGWFGPFLTRHGVTMIGAKPGMILATVFVSLPLVVRALVPVLEQAGIEQEQAAASLGATAFTRLRRITLPTIRAALTYGVVLSLARCIGEYGAVLVVSNNVEGTTETAPLRVGNLVENELNYNAAYAITFVLIVVAFAAILLSAWIRRRRRS</sequence>
<dbReference type="NCBIfam" id="TIGR00969">
    <property type="entry name" value="3a0106s02"/>
    <property type="match status" value="1"/>
</dbReference>
<feature type="region of interest" description="Disordered" evidence="9">
    <location>
        <begin position="1"/>
        <end position="23"/>
    </location>
</feature>
<dbReference type="Pfam" id="PF00528">
    <property type="entry name" value="BPD_transp_1"/>
    <property type="match status" value="1"/>
</dbReference>
<keyword evidence="5 10" id="KW-1133">Transmembrane helix</keyword>
<evidence type="ECO:0000256" key="5">
    <source>
        <dbReference type="ARBA" id="ARBA00022989"/>
    </source>
</evidence>
<dbReference type="InterPro" id="IPR005667">
    <property type="entry name" value="Sulph_transpt2"/>
</dbReference>
<feature type="transmembrane region" description="Helical" evidence="10">
    <location>
        <begin position="258"/>
        <end position="280"/>
    </location>
</feature>
<comment type="subcellular location">
    <subcellularLocation>
        <location evidence="1">Membrane</location>
        <topology evidence="1">Multi-pass membrane protein</topology>
    </subcellularLocation>
</comment>
<keyword evidence="4 10" id="KW-0812">Transmembrane</keyword>
<evidence type="ECO:0000256" key="8">
    <source>
        <dbReference type="ARBA" id="ARBA00025323"/>
    </source>
</evidence>
<evidence type="ECO:0000256" key="10">
    <source>
        <dbReference type="SAM" id="Phobius"/>
    </source>
</evidence>
<dbReference type="EMBL" id="BAABJQ010000003">
    <property type="protein sequence ID" value="GAA5180562.1"/>
    <property type="molecule type" value="Genomic_DNA"/>
</dbReference>
<comment type="caution">
    <text evidence="12">The sequence shown here is derived from an EMBL/GenBank/DDBJ whole genome shotgun (WGS) entry which is preliminary data.</text>
</comment>
<feature type="transmembrane region" description="Helical" evidence="10">
    <location>
        <begin position="111"/>
        <end position="135"/>
    </location>
</feature>
<feature type="transmembrane region" description="Helical" evidence="10">
    <location>
        <begin position="209"/>
        <end position="231"/>
    </location>
</feature>
<evidence type="ECO:0000256" key="1">
    <source>
        <dbReference type="ARBA" id="ARBA00004141"/>
    </source>
</evidence>
<feature type="transmembrane region" description="Helical" evidence="10">
    <location>
        <begin position="155"/>
        <end position="173"/>
    </location>
</feature>
<feature type="domain" description="ABC transmembrane type-1" evidence="11">
    <location>
        <begin position="73"/>
        <end position="277"/>
    </location>
</feature>
<comment type="subunit">
    <text evidence="2">The complex is composed of two ATP-binding proteins (CysA), two transmembrane proteins (CysT and CysW) and a solute-binding protein (CysP).</text>
</comment>
<dbReference type="CDD" id="cd06261">
    <property type="entry name" value="TM_PBP2"/>
    <property type="match status" value="1"/>
</dbReference>
<feature type="transmembrane region" description="Helical" evidence="10">
    <location>
        <begin position="27"/>
        <end position="50"/>
    </location>
</feature>
<evidence type="ECO:0000256" key="9">
    <source>
        <dbReference type="SAM" id="MobiDB-lite"/>
    </source>
</evidence>
<dbReference type="PANTHER" id="PTHR30406:SF1">
    <property type="entry name" value="SULFATE TRANSPORT SYSTEM PERMEASE PROTEIN CYSW"/>
    <property type="match status" value="1"/>
</dbReference>
<evidence type="ECO:0000256" key="7">
    <source>
        <dbReference type="ARBA" id="ARBA00023136"/>
    </source>
</evidence>
<evidence type="ECO:0000259" key="11">
    <source>
        <dbReference type="PROSITE" id="PS50928"/>
    </source>
</evidence>
<evidence type="ECO:0000256" key="6">
    <source>
        <dbReference type="ARBA" id="ARBA00023032"/>
    </source>
</evidence>
<feature type="transmembrane region" description="Helical" evidence="10">
    <location>
        <begin position="70"/>
        <end position="99"/>
    </location>
</feature>
<keyword evidence="13" id="KW-1185">Reference proteome</keyword>
<dbReference type="PROSITE" id="PS50928">
    <property type="entry name" value="ABC_TM1"/>
    <property type="match status" value="1"/>
</dbReference>
<evidence type="ECO:0000256" key="3">
    <source>
        <dbReference type="ARBA" id="ARBA00022448"/>
    </source>
</evidence>
<dbReference type="InterPro" id="IPR000515">
    <property type="entry name" value="MetI-like"/>
</dbReference>